<dbReference type="InterPro" id="IPR002925">
    <property type="entry name" value="Dienelactn_hydro"/>
</dbReference>
<organism evidence="3 4">
    <name type="scientific">Saccharothrix carnea</name>
    <dbReference type="NCBI Taxonomy" id="1280637"/>
    <lineage>
        <taxon>Bacteria</taxon>
        <taxon>Bacillati</taxon>
        <taxon>Actinomycetota</taxon>
        <taxon>Actinomycetes</taxon>
        <taxon>Pseudonocardiales</taxon>
        <taxon>Pseudonocardiaceae</taxon>
        <taxon>Saccharothrix</taxon>
    </lineage>
</organism>
<feature type="domain" description="Dienelactone hydrolase" evidence="2">
    <location>
        <begin position="37"/>
        <end position="243"/>
    </location>
</feature>
<accession>A0A2P8IG71</accession>
<evidence type="ECO:0000313" key="4">
    <source>
        <dbReference type="Proteomes" id="UP000241118"/>
    </source>
</evidence>
<evidence type="ECO:0000256" key="1">
    <source>
        <dbReference type="SAM" id="MobiDB-lite"/>
    </source>
</evidence>
<proteinExistence type="predicted"/>
<reference evidence="3 4" key="1">
    <citation type="submission" date="2018-03" db="EMBL/GenBank/DDBJ databases">
        <title>Genomic Encyclopedia of Type Strains, Phase III (KMG-III): the genomes of soil and plant-associated and newly described type strains.</title>
        <authorList>
            <person name="Whitman W."/>
        </authorList>
    </citation>
    <scope>NUCLEOTIDE SEQUENCE [LARGE SCALE GENOMIC DNA]</scope>
    <source>
        <strain evidence="3 4">CGMCC 4.7097</strain>
    </source>
</reference>
<dbReference type="OrthoDB" id="188362at2"/>
<dbReference type="Pfam" id="PF01738">
    <property type="entry name" value="DLH"/>
    <property type="match status" value="1"/>
</dbReference>
<protein>
    <submittedName>
        <fullName evidence="3">Carboxymethylenebutenolidase</fullName>
    </submittedName>
</protein>
<dbReference type="InterPro" id="IPR029058">
    <property type="entry name" value="AB_hydrolase_fold"/>
</dbReference>
<dbReference type="PANTHER" id="PTHR46623">
    <property type="entry name" value="CARBOXYMETHYLENEBUTENOLIDASE-RELATED"/>
    <property type="match status" value="1"/>
</dbReference>
<keyword evidence="4" id="KW-1185">Reference proteome</keyword>
<dbReference type="AlphaFoldDB" id="A0A2P8IG71"/>
<dbReference type="Proteomes" id="UP000241118">
    <property type="component" value="Unassembled WGS sequence"/>
</dbReference>
<dbReference type="GO" id="GO:0016787">
    <property type="term" value="F:hydrolase activity"/>
    <property type="evidence" value="ECO:0007669"/>
    <property type="project" value="InterPro"/>
</dbReference>
<dbReference type="RefSeq" id="WP_106614385.1">
    <property type="nucleotide sequence ID" value="NZ_PYAX01000002.1"/>
</dbReference>
<dbReference type="SUPFAM" id="SSF53474">
    <property type="entry name" value="alpha/beta-Hydrolases"/>
    <property type="match status" value="1"/>
</dbReference>
<dbReference type="PANTHER" id="PTHR46623:SF6">
    <property type="entry name" value="ALPHA_BETA-HYDROLASES SUPERFAMILY PROTEIN"/>
    <property type="match status" value="1"/>
</dbReference>
<name>A0A2P8IG71_SACCR</name>
<dbReference type="InterPro" id="IPR051049">
    <property type="entry name" value="Dienelactone_hydrolase-like"/>
</dbReference>
<comment type="caution">
    <text evidence="3">The sequence shown here is derived from an EMBL/GenBank/DDBJ whole genome shotgun (WGS) entry which is preliminary data.</text>
</comment>
<evidence type="ECO:0000259" key="2">
    <source>
        <dbReference type="Pfam" id="PF01738"/>
    </source>
</evidence>
<evidence type="ECO:0000313" key="3">
    <source>
        <dbReference type="EMBL" id="PSL57444.1"/>
    </source>
</evidence>
<dbReference type="Gene3D" id="3.40.50.1820">
    <property type="entry name" value="alpha/beta hydrolase"/>
    <property type="match status" value="1"/>
</dbReference>
<dbReference type="EMBL" id="PYAX01000002">
    <property type="protein sequence ID" value="PSL57444.1"/>
    <property type="molecule type" value="Genomic_DNA"/>
</dbReference>
<feature type="region of interest" description="Disordered" evidence="1">
    <location>
        <begin position="1"/>
        <end position="21"/>
    </location>
</feature>
<sequence length="252" mass="26833">MCHADESRPPAPPGPSGEVASAGEVHLTSADDARVLTYQALPAQPTGAGVVLLPDVRGAHEFYRDLARGFAEAGVVAVVLDYYGRIADDDARGPGFDGFAHAARLDRDLVLSDVRAAVDHLLALGVTEAFTVGFCLGGAISWGQSALEPRLAGAIGFYGRPAECRELIPRMRVPLLVLAAGADQLTPVDDNLAFDRELAEAGVPHEFRLYEGAPHSFFDGALPDQADHAADAWRRVLAFIAEHSREAECTPR</sequence>
<gene>
    <name evidence="3" type="ORF">B0I31_102423</name>
</gene>